<accession>A0A8J7S5E7</accession>
<keyword evidence="9" id="KW-1185">Reference proteome</keyword>
<keyword evidence="3 7" id="KW-0812">Transmembrane</keyword>
<evidence type="ECO:0000256" key="2">
    <source>
        <dbReference type="ARBA" id="ARBA00022475"/>
    </source>
</evidence>
<dbReference type="RefSeq" id="WP_210681658.1">
    <property type="nucleotide sequence ID" value="NZ_JAGMWN010000003.1"/>
</dbReference>
<evidence type="ECO:0000256" key="6">
    <source>
        <dbReference type="SAM" id="MobiDB-lite"/>
    </source>
</evidence>
<dbReference type="PANTHER" id="PTHR33529">
    <property type="entry name" value="SLR0882 PROTEIN-RELATED"/>
    <property type="match status" value="1"/>
</dbReference>
<organism evidence="8 9">
    <name type="scientific">Marivibrio halodurans</name>
    <dbReference type="NCBI Taxonomy" id="2039722"/>
    <lineage>
        <taxon>Bacteria</taxon>
        <taxon>Pseudomonadati</taxon>
        <taxon>Pseudomonadota</taxon>
        <taxon>Alphaproteobacteria</taxon>
        <taxon>Rhodospirillales</taxon>
        <taxon>Rhodospirillaceae</taxon>
        <taxon>Marivibrio</taxon>
    </lineage>
</organism>
<dbReference type="Proteomes" id="UP000672602">
    <property type="component" value="Unassembled WGS sequence"/>
</dbReference>
<reference evidence="8" key="1">
    <citation type="submission" date="2021-04" db="EMBL/GenBank/DDBJ databases">
        <authorList>
            <person name="Zhang D.-C."/>
        </authorList>
    </citation>
    <scope>NUCLEOTIDE SEQUENCE</scope>
    <source>
        <strain evidence="8">CGMCC 1.15697</strain>
    </source>
</reference>
<feature type="transmembrane region" description="Helical" evidence="7">
    <location>
        <begin position="12"/>
        <end position="36"/>
    </location>
</feature>
<comment type="subcellular location">
    <subcellularLocation>
        <location evidence="1">Cell membrane</location>
        <topology evidence="1">Multi-pass membrane protein</topology>
    </subcellularLocation>
</comment>
<gene>
    <name evidence="8" type="ORF">KAJ83_08740</name>
</gene>
<evidence type="ECO:0000256" key="5">
    <source>
        <dbReference type="ARBA" id="ARBA00023136"/>
    </source>
</evidence>
<evidence type="ECO:0000313" key="8">
    <source>
        <dbReference type="EMBL" id="MBP5857094.1"/>
    </source>
</evidence>
<dbReference type="InterPro" id="IPR005495">
    <property type="entry name" value="LptG/LptF_permease"/>
</dbReference>
<evidence type="ECO:0000313" key="9">
    <source>
        <dbReference type="Proteomes" id="UP000672602"/>
    </source>
</evidence>
<dbReference type="PANTHER" id="PTHR33529:SF6">
    <property type="entry name" value="YJGP_YJGQ FAMILY PERMEASE"/>
    <property type="match status" value="1"/>
</dbReference>
<proteinExistence type="predicted"/>
<feature type="transmembrane region" description="Helical" evidence="7">
    <location>
        <begin position="277"/>
        <end position="295"/>
    </location>
</feature>
<protein>
    <submittedName>
        <fullName evidence="8">LptF/LptG family permease</fullName>
    </submittedName>
</protein>
<keyword evidence="2" id="KW-1003">Cell membrane</keyword>
<dbReference type="GO" id="GO:0043190">
    <property type="term" value="C:ATP-binding cassette (ABC) transporter complex"/>
    <property type="evidence" value="ECO:0007669"/>
    <property type="project" value="TreeGrafter"/>
</dbReference>
<comment type="caution">
    <text evidence="8">The sequence shown here is derived from an EMBL/GenBank/DDBJ whole genome shotgun (WGS) entry which is preliminary data.</text>
</comment>
<keyword evidence="4 7" id="KW-1133">Transmembrane helix</keyword>
<evidence type="ECO:0000256" key="7">
    <source>
        <dbReference type="SAM" id="Phobius"/>
    </source>
</evidence>
<evidence type="ECO:0000256" key="1">
    <source>
        <dbReference type="ARBA" id="ARBA00004651"/>
    </source>
</evidence>
<feature type="transmembrane region" description="Helical" evidence="7">
    <location>
        <begin position="307"/>
        <end position="329"/>
    </location>
</feature>
<dbReference type="AlphaFoldDB" id="A0A8J7S5E7"/>
<dbReference type="EMBL" id="JAGMWN010000003">
    <property type="protein sequence ID" value="MBP5857094.1"/>
    <property type="molecule type" value="Genomic_DNA"/>
</dbReference>
<dbReference type="Pfam" id="PF03739">
    <property type="entry name" value="LptF_LptG"/>
    <property type="match status" value="1"/>
</dbReference>
<feature type="transmembrane region" description="Helical" evidence="7">
    <location>
        <begin position="98"/>
        <end position="122"/>
    </location>
</feature>
<feature type="transmembrane region" description="Helical" evidence="7">
    <location>
        <begin position="335"/>
        <end position="355"/>
    </location>
</feature>
<name>A0A8J7S5E7_9PROT</name>
<dbReference type="GO" id="GO:0015920">
    <property type="term" value="P:lipopolysaccharide transport"/>
    <property type="evidence" value="ECO:0007669"/>
    <property type="project" value="TreeGrafter"/>
</dbReference>
<feature type="region of interest" description="Disordered" evidence="6">
    <location>
        <begin position="362"/>
        <end position="381"/>
    </location>
</feature>
<feature type="transmembrane region" description="Helical" evidence="7">
    <location>
        <begin position="56"/>
        <end position="77"/>
    </location>
</feature>
<sequence length="381" mass="42094">MRQATSYMARQIATVTLFATVVLCVAVLLVQSVRLVDLIVNRGLGIAQFGYMASLMVPRFVALVMPIALFGATLFTYNRMINDSELVVLRSAGLSTWALSRPAFLVGLGASLVCFVLTLYLMPLSAKEMRFHLEDTRSQWGAALLQEGKFTTVGENATIFVRERSPGGELQGILYNVDAPDQDSFTVIAERGAVVETDEGPRIVVVNGTRQSFSDRKMHLVRFDRSTIDLGGNREAAENYWDQPEERFLPRLLNPGTSDPNDVYYRDKLIAEGHGRLILPLLPLSYAAVALVFLLRAQFSRRGNLTGLLMAVGVMTAILVGHLSLLNAAGRQPELLPMLWANALVPFIVSTLILYKPRRHRRRKPPAVDGGYEAPQGHPAE</sequence>
<evidence type="ECO:0000256" key="3">
    <source>
        <dbReference type="ARBA" id="ARBA00022692"/>
    </source>
</evidence>
<keyword evidence="5 7" id="KW-0472">Membrane</keyword>
<evidence type="ECO:0000256" key="4">
    <source>
        <dbReference type="ARBA" id="ARBA00022989"/>
    </source>
</evidence>